<dbReference type="GO" id="GO:0006397">
    <property type="term" value="P:mRNA processing"/>
    <property type="evidence" value="ECO:0007669"/>
    <property type="project" value="InterPro"/>
</dbReference>
<dbReference type="OrthoDB" id="20507at2759"/>
<dbReference type="Pfam" id="PF07713">
    <property type="entry name" value="DUF1604"/>
    <property type="match status" value="1"/>
</dbReference>
<dbReference type="PANTHER" id="PTHR13384">
    <property type="entry name" value="G PATCH DOMAIN-CONTAINING PROTEIN 1"/>
    <property type="match status" value="1"/>
</dbReference>
<dbReference type="Proteomes" id="UP000515146">
    <property type="component" value="Unplaced"/>
</dbReference>
<dbReference type="GO" id="GO:0005634">
    <property type="term" value="C:nucleus"/>
    <property type="evidence" value="ECO:0007669"/>
    <property type="project" value="TreeGrafter"/>
</dbReference>
<dbReference type="OMA" id="DQQKPDT"/>
<evidence type="ECO:0000259" key="2">
    <source>
        <dbReference type="Pfam" id="PF07713"/>
    </source>
</evidence>
<dbReference type="AlphaFoldDB" id="A0A6P6XWD2"/>
<dbReference type="RefSeq" id="XP_027197702.1">
    <property type="nucleotide sequence ID" value="XM_027341901.1"/>
</dbReference>
<proteinExistence type="predicted"/>
<sequence length="780" mass="88413">MSYYDNDQNGDEGIVGTPFPALEADEIVSRKPDIDQTVRDERGRRRFHGAFTGGFSAGYWNTVGSAEGFTPKIFKSSRKDKFNKDDFFSKPEDYMDDEDFGSFGIAPKKIHTKDDFVENFTLSSLKDSHLTFDEVIRSVFQPSKESIGKRLFCKMKRTAKLEQKDLYEDDEPVDPKTKYNRLLIQSKTNRHGLGYKGMLNSEISDSTSDNKRKLDSGNAVLATMKSGRRLKIIGEAFGYGALEEDDAMDIYSHDDLSKYDFEIGPVAQNKKLPTKKPFSTNPNATELDGFTKLKENFNLFQTIKSKYALPELPKGWKPRKIAEISNLKRQSRWDAKNNQPIDSVSNVKQQKVLNANLRAVILGENVVHKSGLAKSEPNKELEFSKAIKPTNMIAANVPVSKTPLSGYFASKFTRSSSTTTDEEQLTAGLNTFENVSITSLQLDRKPETSSNKTVENLAPIRTVYEWHPHKLLCKRFGVQNPYPQFPDVIGIVCMRESDKSRNMITRTNSKQANQEKKSSFGNIFSELNSTSDIQPSTLLSNKTSQSNESEKCPPIVYEKDQRPVLDEITENESEQQSQLIEQEKSRPPIDLFKSIFASDEEEDDELENENPNESISKNQNDNLISKQSVGIFAGIDFDQLNQDFDPRLNSTSDDTKDQDLKNVDEADDGDDEECYGPALPPQLSNPESIKLATPSTHTINDNKPLRHKKVKKSKKSKKSKTKKSSSKHHYHRKKKRQRTSSSSSDGSNNDDDNDNDWQESEIDRSVKDKLIDFIKKVKHR</sequence>
<dbReference type="InParanoid" id="A0A6P6XWD2"/>
<dbReference type="KEGG" id="dpte:113792034"/>
<feature type="region of interest" description="Disordered" evidence="1">
    <location>
        <begin position="533"/>
        <end position="621"/>
    </location>
</feature>
<feature type="compositionally biased region" description="Basic and acidic residues" evidence="1">
    <location>
        <begin position="653"/>
        <end position="664"/>
    </location>
</feature>
<evidence type="ECO:0000313" key="3">
    <source>
        <dbReference type="Proteomes" id="UP000515146"/>
    </source>
</evidence>
<feature type="compositionally biased region" description="Polar residues" evidence="1">
    <location>
        <begin position="533"/>
        <end position="547"/>
    </location>
</feature>
<feature type="compositionally biased region" description="Polar residues" evidence="1">
    <location>
        <begin position="682"/>
        <end position="701"/>
    </location>
</feature>
<feature type="compositionally biased region" description="Acidic residues" evidence="1">
    <location>
        <begin position="598"/>
        <end position="610"/>
    </location>
</feature>
<dbReference type="PANTHER" id="PTHR13384:SF19">
    <property type="entry name" value="G PATCH DOMAIN-CONTAINING PROTEIN 1"/>
    <property type="match status" value="1"/>
</dbReference>
<feature type="domain" description="G patch" evidence="2">
    <location>
        <begin position="34"/>
        <end position="116"/>
    </location>
</feature>
<feature type="region of interest" description="Disordered" evidence="1">
    <location>
        <begin position="641"/>
        <end position="769"/>
    </location>
</feature>
<gene>
    <name evidence="4" type="primary">LOC113792034</name>
</gene>
<name>A0A6P6XWD2_DERPT</name>
<dbReference type="FunCoup" id="A0A6P6XWD2">
    <property type="interactions" value="1591"/>
</dbReference>
<feature type="compositionally biased region" description="Acidic residues" evidence="1">
    <location>
        <begin position="748"/>
        <end position="760"/>
    </location>
</feature>
<dbReference type="GO" id="GO:0003723">
    <property type="term" value="F:RNA binding"/>
    <property type="evidence" value="ECO:0007669"/>
    <property type="project" value="TreeGrafter"/>
</dbReference>
<keyword evidence="3" id="KW-1185">Reference proteome</keyword>
<dbReference type="InterPro" id="IPR011666">
    <property type="entry name" value="DUF1604"/>
</dbReference>
<feature type="compositionally biased region" description="Basic residues" evidence="1">
    <location>
        <begin position="705"/>
        <end position="738"/>
    </location>
</feature>
<reference evidence="4" key="1">
    <citation type="submission" date="2025-08" db="UniProtKB">
        <authorList>
            <consortium name="RefSeq"/>
        </authorList>
    </citation>
    <scope>IDENTIFICATION</scope>
    <source>
        <strain evidence="4">Airmid</strain>
    </source>
</reference>
<feature type="compositionally biased region" description="Acidic residues" evidence="1">
    <location>
        <begin position="665"/>
        <end position="674"/>
    </location>
</feature>
<evidence type="ECO:0000256" key="1">
    <source>
        <dbReference type="SAM" id="MobiDB-lite"/>
    </source>
</evidence>
<evidence type="ECO:0000313" key="4">
    <source>
        <dbReference type="RefSeq" id="XP_027197702.1"/>
    </source>
</evidence>
<accession>A0A6P6XWD2</accession>
<organism evidence="3 4">
    <name type="scientific">Dermatophagoides pteronyssinus</name>
    <name type="common">European house dust mite</name>
    <dbReference type="NCBI Taxonomy" id="6956"/>
    <lineage>
        <taxon>Eukaryota</taxon>
        <taxon>Metazoa</taxon>
        <taxon>Ecdysozoa</taxon>
        <taxon>Arthropoda</taxon>
        <taxon>Chelicerata</taxon>
        <taxon>Arachnida</taxon>
        <taxon>Acari</taxon>
        <taxon>Acariformes</taxon>
        <taxon>Sarcoptiformes</taxon>
        <taxon>Astigmata</taxon>
        <taxon>Psoroptidia</taxon>
        <taxon>Analgoidea</taxon>
        <taxon>Pyroglyphidae</taxon>
        <taxon>Dermatophagoidinae</taxon>
        <taxon>Dermatophagoides</taxon>
    </lineage>
</organism>
<protein>
    <submittedName>
        <fullName evidence="4">G patch domain-containing protein 1-like</fullName>
    </submittedName>
</protein>